<protein>
    <submittedName>
        <fullName evidence="1">Uncharacterized protein</fullName>
    </submittedName>
</protein>
<dbReference type="Proteomes" id="UP000325440">
    <property type="component" value="Unassembled WGS sequence"/>
</dbReference>
<name>A0A5E4LX72_9HEMI</name>
<keyword evidence="2" id="KW-1185">Reference proteome</keyword>
<sequence>MGVLLNDGPGEIFLSNTEELEKANHQTSFKLFDKSMHLLWPQGVQHDKVLLFLSDAAPYMVKSEKAIRAFYSKMVCVG</sequence>
<reference evidence="1 2" key="1">
    <citation type="submission" date="2019-08" db="EMBL/GenBank/DDBJ databases">
        <authorList>
            <person name="Alioto T."/>
            <person name="Alioto T."/>
            <person name="Gomez Garrido J."/>
        </authorList>
    </citation>
    <scope>NUCLEOTIDE SEQUENCE [LARGE SCALE GENOMIC DNA]</scope>
</reference>
<proteinExistence type="predicted"/>
<dbReference type="OrthoDB" id="6617129at2759"/>
<organism evidence="1 2">
    <name type="scientific">Cinara cedri</name>
    <dbReference type="NCBI Taxonomy" id="506608"/>
    <lineage>
        <taxon>Eukaryota</taxon>
        <taxon>Metazoa</taxon>
        <taxon>Ecdysozoa</taxon>
        <taxon>Arthropoda</taxon>
        <taxon>Hexapoda</taxon>
        <taxon>Insecta</taxon>
        <taxon>Pterygota</taxon>
        <taxon>Neoptera</taxon>
        <taxon>Paraneoptera</taxon>
        <taxon>Hemiptera</taxon>
        <taxon>Sternorrhyncha</taxon>
        <taxon>Aphidomorpha</taxon>
        <taxon>Aphidoidea</taxon>
        <taxon>Aphididae</taxon>
        <taxon>Lachninae</taxon>
        <taxon>Cinara</taxon>
    </lineage>
</organism>
<evidence type="ECO:0000313" key="1">
    <source>
        <dbReference type="EMBL" id="VVC24286.1"/>
    </source>
</evidence>
<gene>
    <name evidence="1" type="ORF">CINCED_3A019244</name>
</gene>
<dbReference type="EMBL" id="CABPRJ010000001">
    <property type="protein sequence ID" value="VVC24286.1"/>
    <property type="molecule type" value="Genomic_DNA"/>
</dbReference>
<accession>A0A5E4LX72</accession>
<evidence type="ECO:0000313" key="2">
    <source>
        <dbReference type="Proteomes" id="UP000325440"/>
    </source>
</evidence>
<dbReference type="AlphaFoldDB" id="A0A5E4LX72"/>